<protein>
    <submittedName>
        <fullName evidence="2">Zinc finger and SCAN domain-containing protein 29</fullName>
    </submittedName>
</protein>
<reference evidence="2 3" key="1">
    <citation type="submission" date="2016-03" db="EMBL/GenBank/DDBJ databases">
        <title>Cyphomyrmex costatus WGS genome.</title>
        <authorList>
            <person name="Nygaard S."/>
            <person name="Hu H."/>
            <person name="Boomsma J."/>
            <person name="Zhang G."/>
        </authorList>
    </citation>
    <scope>NUCLEOTIDE SEQUENCE [LARGE SCALE GENOMIC DNA]</scope>
    <source>
        <strain evidence="2">MS0001</strain>
        <tissue evidence="2">Whole body</tissue>
    </source>
</reference>
<proteinExistence type="predicted"/>
<dbReference type="PANTHER" id="PTHR47595:SF1">
    <property type="entry name" value="MYB_SANT-LIKE DNA-BINDING DOMAIN-CONTAINING PROTEIN"/>
    <property type="match status" value="1"/>
</dbReference>
<keyword evidence="3" id="KW-1185">Reference proteome</keyword>
<dbReference type="Proteomes" id="UP000078542">
    <property type="component" value="Unassembled WGS sequence"/>
</dbReference>
<sequence>MDGKKHKHVDIFESLVENMKEKGFSKTAQQMKLKLKNLGLAYFKCKRENSLSGAARTTCPFFEQLDILYSTRPNVQVLHDESGIDTADIQNESCKCHNYIYI</sequence>
<feature type="domain" description="Myb/SANT-like DNA-binding" evidence="1">
    <location>
        <begin position="4"/>
        <end position="66"/>
    </location>
</feature>
<dbReference type="STRING" id="456900.A0A151IDM7"/>
<dbReference type="InterPro" id="IPR044822">
    <property type="entry name" value="Myb_DNA-bind_4"/>
</dbReference>
<dbReference type="PANTHER" id="PTHR47595">
    <property type="entry name" value="HEAT SHOCK 70 KDA PROTEIN 14"/>
    <property type="match status" value="1"/>
</dbReference>
<evidence type="ECO:0000259" key="1">
    <source>
        <dbReference type="Pfam" id="PF13837"/>
    </source>
</evidence>
<dbReference type="AlphaFoldDB" id="A0A151IDM7"/>
<accession>A0A151IDM7</accession>
<evidence type="ECO:0000313" key="2">
    <source>
        <dbReference type="EMBL" id="KYM98833.1"/>
    </source>
</evidence>
<gene>
    <name evidence="2" type="ORF">ALC62_10449</name>
</gene>
<name>A0A151IDM7_9HYME</name>
<organism evidence="2 3">
    <name type="scientific">Cyphomyrmex costatus</name>
    <dbReference type="NCBI Taxonomy" id="456900"/>
    <lineage>
        <taxon>Eukaryota</taxon>
        <taxon>Metazoa</taxon>
        <taxon>Ecdysozoa</taxon>
        <taxon>Arthropoda</taxon>
        <taxon>Hexapoda</taxon>
        <taxon>Insecta</taxon>
        <taxon>Pterygota</taxon>
        <taxon>Neoptera</taxon>
        <taxon>Endopterygota</taxon>
        <taxon>Hymenoptera</taxon>
        <taxon>Apocrita</taxon>
        <taxon>Aculeata</taxon>
        <taxon>Formicoidea</taxon>
        <taxon>Formicidae</taxon>
        <taxon>Myrmicinae</taxon>
        <taxon>Cyphomyrmex</taxon>
    </lineage>
</organism>
<dbReference type="EMBL" id="KQ977911">
    <property type="protein sequence ID" value="KYM98833.1"/>
    <property type="molecule type" value="Genomic_DNA"/>
</dbReference>
<dbReference type="Pfam" id="PF13837">
    <property type="entry name" value="Myb_DNA-bind_4"/>
    <property type="match status" value="1"/>
</dbReference>
<evidence type="ECO:0000313" key="3">
    <source>
        <dbReference type="Proteomes" id="UP000078542"/>
    </source>
</evidence>